<evidence type="ECO:0000313" key="7">
    <source>
        <dbReference type="EMBL" id="RII40965.1"/>
    </source>
</evidence>
<keyword evidence="7" id="KW-0255">Endonuclease</keyword>
<dbReference type="AlphaFoldDB" id="A0A399J6A1"/>
<keyword evidence="2" id="KW-0680">Restriction system</keyword>
<dbReference type="PANTHER" id="PTHR43140:SF1">
    <property type="entry name" value="TYPE I RESTRICTION ENZYME ECOKI SPECIFICITY SUBUNIT"/>
    <property type="match status" value="1"/>
</dbReference>
<dbReference type="Proteomes" id="UP000265419">
    <property type="component" value="Unassembled WGS sequence"/>
</dbReference>
<dbReference type="Gene3D" id="3.90.220.20">
    <property type="entry name" value="DNA methylase specificity domains"/>
    <property type="match status" value="2"/>
</dbReference>
<evidence type="ECO:0000256" key="3">
    <source>
        <dbReference type="ARBA" id="ARBA00023125"/>
    </source>
</evidence>
<dbReference type="GO" id="GO:0009307">
    <property type="term" value="P:DNA restriction-modification system"/>
    <property type="evidence" value="ECO:0007669"/>
    <property type="project" value="UniProtKB-KW"/>
</dbReference>
<comment type="subunit">
    <text evidence="4">The methyltransferase is composed of M and S polypeptides.</text>
</comment>
<name>A0A399J6A1_9MICC</name>
<dbReference type="PANTHER" id="PTHR43140">
    <property type="entry name" value="TYPE-1 RESTRICTION ENZYME ECOKI SPECIFICITY PROTEIN"/>
    <property type="match status" value="1"/>
</dbReference>
<evidence type="ECO:0000259" key="6">
    <source>
        <dbReference type="Pfam" id="PF01420"/>
    </source>
</evidence>
<gene>
    <name evidence="7" type="ORF">DWB68_15045</name>
</gene>
<evidence type="ECO:0000313" key="8">
    <source>
        <dbReference type="Proteomes" id="UP000265419"/>
    </source>
</evidence>
<keyword evidence="7" id="KW-0540">Nuclease</keyword>
<dbReference type="RefSeq" id="WP_119425940.1">
    <property type="nucleotide sequence ID" value="NZ_QQXK01000043.1"/>
</dbReference>
<keyword evidence="3" id="KW-0238">DNA-binding</keyword>
<keyword evidence="5" id="KW-0175">Coiled coil</keyword>
<feature type="domain" description="Type I restriction modification DNA specificity" evidence="6">
    <location>
        <begin position="13"/>
        <end position="189"/>
    </location>
</feature>
<protein>
    <submittedName>
        <fullName evidence="7">Restriction endonuclease subunit S</fullName>
    </submittedName>
</protein>
<evidence type="ECO:0000256" key="5">
    <source>
        <dbReference type="SAM" id="Coils"/>
    </source>
</evidence>
<comment type="similarity">
    <text evidence="1">Belongs to the type-I restriction system S methylase family.</text>
</comment>
<evidence type="ECO:0000256" key="4">
    <source>
        <dbReference type="ARBA" id="ARBA00038652"/>
    </source>
</evidence>
<feature type="domain" description="Type I restriction modification DNA specificity" evidence="6">
    <location>
        <begin position="209"/>
        <end position="391"/>
    </location>
</feature>
<evidence type="ECO:0000256" key="2">
    <source>
        <dbReference type="ARBA" id="ARBA00022747"/>
    </source>
</evidence>
<dbReference type="GO" id="GO:0004519">
    <property type="term" value="F:endonuclease activity"/>
    <property type="evidence" value="ECO:0007669"/>
    <property type="project" value="UniProtKB-KW"/>
</dbReference>
<dbReference type="EMBL" id="QQXK01000043">
    <property type="protein sequence ID" value="RII40965.1"/>
    <property type="molecule type" value="Genomic_DNA"/>
</dbReference>
<feature type="coiled-coil region" evidence="5">
    <location>
        <begin position="174"/>
        <end position="201"/>
    </location>
</feature>
<evidence type="ECO:0000256" key="1">
    <source>
        <dbReference type="ARBA" id="ARBA00010923"/>
    </source>
</evidence>
<keyword evidence="8" id="KW-1185">Reference proteome</keyword>
<dbReference type="GO" id="GO:0003677">
    <property type="term" value="F:DNA binding"/>
    <property type="evidence" value="ECO:0007669"/>
    <property type="project" value="UniProtKB-KW"/>
</dbReference>
<dbReference type="SUPFAM" id="SSF116734">
    <property type="entry name" value="DNA methylase specificity domain"/>
    <property type="match status" value="2"/>
</dbReference>
<keyword evidence="7" id="KW-0378">Hydrolase</keyword>
<dbReference type="CDD" id="cd17268">
    <property type="entry name" value="RMtype1_S_Ara36733I_TRD1-CR1_like"/>
    <property type="match status" value="1"/>
</dbReference>
<dbReference type="Pfam" id="PF01420">
    <property type="entry name" value="Methylase_S"/>
    <property type="match status" value="2"/>
</dbReference>
<dbReference type="InterPro" id="IPR000055">
    <property type="entry name" value="Restrct_endonuc_typeI_TRD"/>
</dbReference>
<organism evidence="7 8">
    <name type="scientific">Galactobacter valiniphilus</name>
    <dbReference type="NCBI Taxonomy" id="2676122"/>
    <lineage>
        <taxon>Bacteria</taxon>
        <taxon>Bacillati</taxon>
        <taxon>Actinomycetota</taxon>
        <taxon>Actinomycetes</taxon>
        <taxon>Micrococcales</taxon>
        <taxon>Micrococcaceae</taxon>
        <taxon>Galactobacter</taxon>
    </lineage>
</organism>
<dbReference type="InterPro" id="IPR051212">
    <property type="entry name" value="Type-I_RE_S_subunit"/>
</dbReference>
<proteinExistence type="inferred from homology"/>
<dbReference type="InterPro" id="IPR044946">
    <property type="entry name" value="Restrct_endonuc_typeI_TRD_sf"/>
</dbReference>
<sequence>MSRIDELIEELAPQGVEFKTLGDIARLVRGNGMPKTDLTDQGVGAIHYGQIYTRYRVWTTKTISFVSPETATKLAKAEPGDIIITNTSENVEDVGKAVAWLGDEPIVTGGHATVIKHREDPKYLSYWFQSESFFVQKKALATGTKVIDVSAKQLMKVRIPVPPLEVQREIVRVLDKFTQLEAELEAELEARRRQYEHYRDEALSFGDTVRTVPLGDVIHNLRTGLNPRQNFKLNAPGAANQYITVRELAGFKIVPTDKTDLVDDEGLARIQTRSRLQIGDVLFSGTGTIGRTALVEEEPTNWNIKEGVYALTPKRDQISSRFLIHLLRSSVIRQRILGAADGSTVASVSMASLRRVLLPVPSLDEQERVTTLLDKFDALVNDLSVGLPAELAARRKQYEYYRDKLLTFEGAV</sequence>
<reference evidence="7 8" key="1">
    <citation type="submission" date="2018-07" db="EMBL/GenBank/DDBJ databases">
        <title>Arthrobacter sp. nov., isolated from raw cow's milk with high bacterial count.</title>
        <authorList>
            <person name="Hahne J."/>
            <person name="Isele D."/>
            <person name="Lipski A."/>
        </authorList>
    </citation>
    <scope>NUCLEOTIDE SEQUENCE [LARGE SCALE GENOMIC DNA]</scope>
    <source>
        <strain evidence="7 8">JZ R-35</strain>
    </source>
</reference>
<comment type="caution">
    <text evidence="7">The sequence shown here is derived from an EMBL/GenBank/DDBJ whole genome shotgun (WGS) entry which is preliminary data.</text>
</comment>
<accession>A0A399J6A1</accession>